<gene>
    <name evidence="2" type="ORF">TSACC_2479</name>
</gene>
<organism evidence="2 3">
    <name type="scientific">Terrimicrobium sacchariphilum</name>
    <dbReference type="NCBI Taxonomy" id="690879"/>
    <lineage>
        <taxon>Bacteria</taxon>
        <taxon>Pseudomonadati</taxon>
        <taxon>Verrucomicrobiota</taxon>
        <taxon>Terrimicrobiia</taxon>
        <taxon>Terrimicrobiales</taxon>
        <taxon>Terrimicrobiaceae</taxon>
        <taxon>Terrimicrobium</taxon>
    </lineage>
</organism>
<dbReference type="InParanoid" id="A0A146G3Q5"/>
<proteinExistence type="predicted"/>
<dbReference type="STRING" id="690879.TSACC_2479"/>
<feature type="transmembrane region" description="Helical" evidence="1">
    <location>
        <begin position="12"/>
        <end position="38"/>
    </location>
</feature>
<keyword evidence="1" id="KW-0812">Transmembrane</keyword>
<dbReference type="AlphaFoldDB" id="A0A146G3Q5"/>
<accession>A0A146G3Q5</accession>
<keyword evidence="1" id="KW-0472">Membrane</keyword>
<keyword evidence="1" id="KW-1133">Transmembrane helix</keyword>
<name>A0A146G3Q5_TERSA</name>
<feature type="transmembrane region" description="Helical" evidence="1">
    <location>
        <begin position="50"/>
        <end position="69"/>
    </location>
</feature>
<evidence type="ECO:0000313" key="2">
    <source>
        <dbReference type="EMBL" id="GAT32082.1"/>
    </source>
</evidence>
<reference evidence="3" key="1">
    <citation type="journal article" date="2017" name="Genome Announc.">
        <title>Draft Genome Sequence of Terrimicrobium sacchariphilum NM-5T, a Facultative Anaerobic Soil Bacterium of the Class Spartobacteria.</title>
        <authorList>
            <person name="Qiu Y.L."/>
            <person name="Tourlousse D.M."/>
            <person name="Matsuura N."/>
            <person name="Ohashi A."/>
            <person name="Sekiguchi Y."/>
        </authorList>
    </citation>
    <scope>NUCLEOTIDE SEQUENCE [LARGE SCALE GENOMIC DNA]</scope>
    <source>
        <strain evidence="3">NM-5</strain>
    </source>
</reference>
<comment type="caution">
    <text evidence="2">The sequence shown here is derived from an EMBL/GenBank/DDBJ whole genome shotgun (WGS) entry which is preliminary data.</text>
</comment>
<sequence>MKPGAELAIFRLGGLIVSATALVLSLPALIVMLLLVALAHFTPHDAMDYLWMPVTGGATLWALVAGMVFQIRPRRWSYMLVFSSLVFVPGVWVYWVLAFPLRLLH</sequence>
<keyword evidence="3" id="KW-1185">Reference proteome</keyword>
<dbReference type="RefSeq" id="WP_075077935.1">
    <property type="nucleotide sequence ID" value="NZ_BDCO01000002.1"/>
</dbReference>
<dbReference type="EMBL" id="BDCO01000002">
    <property type="protein sequence ID" value="GAT32082.1"/>
    <property type="molecule type" value="Genomic_DNA"/>
</dbReference>
<dbReference type="OrthoDB" id="9851223at2"/>
<feature type="transmembrane region" description="Helical" evidence="1">
    <location>
        <begin position="76"/>
        <end position="97"/>
    </location>
</feature>
<dbReference type="Proteomes" id="UP000076023">
    <property type="component" value="Unassembled WGS sequence"/>
</dbReference>
<evidence type="ECO:0000256" key="1">
    <source>
        <dbReference type="SAM" id="Phobius"/>
    </source>
</evidence>
<protein>
    <submittedName>
        <fullName evidence="2">Uncharacterized protein</fullName>
    </submittedName>
</protein>
<evidence type="ECO:0000313" key="3">
    <source>
        <dbReference type="Proteomes" id="UP000076023"/>
    </source>
</evidence>